<dbReference type="InterPro" id="IPR024320">
    <property type="entry name" value="LPG_synthase_C"/>
</dbReference>
<comment type="caution">
    <text evidence="7">The sequence shown here is derived from an EMBL/GenBank/DDBJ whole genome shotgun (WGS) entry which is preliminary data.</text>
</comment>
<dbReference type="PANTHER" id="PTHR34697:SF2">
    <property type="entry name" value="PHOSPHATIDYLGLYCEROL LYSYLTRANSFERASE"/>
    <property type="match status" value="1"/>
</dbReference>
<dbReference type="InterPro" id="IPR051211">
    <property type="entry name" value="PG_lysyltransferase"/>
</dbReference>
<feature type="domain" description="Phosphatidylglycerol lysyltransferase C-terminal" evidence="6">
    <location>
        <begin position="2"/>
        <end position="149"/>
    </location>
</feature>
<proteinExistence type="predicted"/>
<comment type="subcellular location">
    <subcellularLocation>
        <location evidence="1">Cell membrane</location>
        <topology evidence="1">Multi-pass membrane protein</topology>
    </subcellularLocation>
</comment>
<organism evidence="7 8">
    <name type="scientific">Enterococcus ratti</name>
    <dbReference type="NCBI Taxonomy" id="150033"/>
    <lineage>
        <taxon>Bacteria</taxon>
        <taxon>Bacillati</taxon>
        <taxon>Bacillota</taxon>
        <taxon>Bacilli</taxon>
        <taxon>Lactobacillales</taxon>
        <taxon>Enterococcaceae</taxon>
        <taxon>Enterococcus</taxon>
    </lineage>
</organism>
<accession>A0A1L8WRX0</accession>
<dbReference type="GO" id="GO:0005886">
    <property type="term" value="C:plasma membrane"/>
    <property type="evidence" value="ECO:0007669"/>
    <property type="project" value="UniProtKB-SubCell"/>
</dbReference>
<evidence type="ECO:0000313" key="8">
    <source>
        <dbReference type="Proteomes" id="UP000182152"/>
    </source>
</evidence>
<evidence type="ECO:0000256" key="4">
    <source>
        <dbReference type="ARBA" id="ARBA00022989"/>
    </source>
</evidence>
<evidence type="ECO:0000256" key="3">
    <source>
        <dbReference type="ARBA" id="ARBA00022692"/>
    </source>
</evidence>
<dbReference type="STRING" id="150033.RV14_GL000977"/>
<evidence type="ECO:0000256" key="2">
    <source>
        <dbReference type="ARBA" id="ARBA00022475"/>
    </source>
</evidence>
<dbReference type="AlphaFoldDB" id="A0A1L8WRX0"/>
<keyword evidence="2" id="KW-1003">Cell membrane</keyword>
<dbReference type="PANTHER" id="PTHR34697">
    <property type="entry name" value="PHOSPHATIDYLGLYCEROL LYSYLTRANSFERASE"/>
    <property type="match status" value="1"/>
</dbReference>
<dbReference type="Proteomes" id="UP000182152">
    <property type="component" value="Unassembled WGS sequence"/>
</dbReference>
<dbReference type="GO" id="GO:0055091">
    <property type="term" value="P:phospholipid homeostasis"/>
    <property type="evidence" value="ECO:0007669"/>
    <property type="project" value="TreeGrafter"/>
</dbReference>
<keyword evidence="8" id="KW-1185">Reference proteome</keyword>
<keyword evidence="3" id="KW-0812">Transmembrane</keyword>
<name>A0A1L8WRX0_9ENTE</name>
<dbReference type="GO" id="GO:0016755">
    <property type="term" value="F:aminoacyltransferase activity"/>
    <property type="evidence" value="ECO:0007669"/>
    <property type="project" value="TreeGrafter"/>
</dbReference>
<keyword evidence="4" id="KW-1133">Transmembrane helix</keyword>
<evidence type="ECO:0000256" key="1">
    <source>
        <dbReference type="ARBA" id="ARBA00004651"/>
    </source>
</evidence>
<protein>
    <recommendedName>
        <fullName evidence="6">Phosphatidylglycerol lysyltransferase C-terminal domain-containing protein</fullName>
    </recommendedName>
</protein>
<reference evidence="7 8" key="1">
    <citation type="submission" date="2014-12" db="EMBL/GenBank/DDBJ databases">
        <title>Draft genome sequences of 29 type strains of Enterococci.</title>
        <authorList>
            <person name="Zhong Z."/>
            <person name="Sun Z."/>
            <person name="Liu W."/>
            <person name="Zhang W."/>
            <person name="Zhang H."/>
        </authorList>
    </citation>
    <scope>NUCLEOTIDE SEQUENCE [LARGE SCALE GENOMIC DNA]</scope>
    <source>
        <strain evidence="7 8">DSM 15687</strain>
    </source>
</reference>
<sequence>MPEELLPAVRSISNDWLHGAREKYFSVGRFEEAYLFTSGVGIVRKGQKIVGFITGKPTSKQQAEYDLLRILLNEPEELSHYLLANLLVVYQEKGYLEANLSLVPLVNVGVTNFSFFQGRIMHIVYNYGSFFYSFQSTYEEKLHYVARWEGGCFAYMKGSSFTFAILQLFILNGKGKEEKLHFTEKLLTEL</sequence>
<evidence type="ECO:0000313" key="7">
    <source>
        <dbReference type="EMBL" id="OJG83743.1"/>
    </source>
</evidence>
<gene>
    <name evidence="7" type="ORF">RV14_GL000977</name>
</gene>
<evidence type="ECO:0000256" key="5">
    <source>
        <dbReference type="ARBA" id="ARBA00023136"/>
    </source>
</evidence>
<dbReference type="EMBL" id="JXLB01000002">
    <property type="protein sequence ID" value="OJG83743.1"/>
    <property type="molecule type" value="Genomic_DNA"/>
</dbReference>
<dbReference type="Pfam" id="PF09924">
    <property type="entry name" value="LPG_synthase_C"/>
    <property type="match status" value="1"/>
</dbReference>
<evidence type="ECO:0000259" key="6">
    <source>
        <dbReference type="Pfam" id="PF09924"/>
    </source>
</evidence>
<keyword evidence="5" id="KW-0472">Membrane</keyword>